<evidence type="ECO:0008006" key="3">
    <source>
        <dbReference type="Google" id="ProtNLM"/>
    </source>
</evidence>
<accession>A0ABD3GK40</accession>
<reference evidence="1 2" key="1">
    <citation type="submission" date="2024-09" db="EMBL/GenBank/DDBJ databases">
        <title>Chromosome-scale assembly of Riccia sorocarpa.</title>
        <authorList>
            <person name="Paukszto L."/>
        </authorList>
    </citation>
    <scope>NUCLEOTIDE SEQUENCE [LARGE SCALE GENOMIC DNA]</scope>
    <source>
        <strain evidence="1">LP-2024</strain>
        <tissue evidence="1">Aerial parts of the thallus</tissue>
    </source>
</reference>
<gene>
    <name evidence="1" type="ORF">R1sor_022531</name>
</gene>
<evidence type="ECO:0000313" key="2">
    <source>
        <dbReference type="Proteomes" id="UP001633002"/>
    </source>
</evidence>
<keyword evidence="2" id="KW-1185">Reference proteome</keyword>
<dbReference type="Proteomes" id="UP001633002">
    <property type="component" value="Unassembled WGS sequence"/>
</dbReference>
<dbReference type="SUPFAM" id="SSF56219">
    <property type="entry name" value="DNase I-like"/>
    <property type="match status" value="1"/>
</dbReference>
<dbReference type="InterPro" id="IPR036691">
    <property type="entry name" value="Endo/exonu/phosph_ase_sf"/>
</dbReference>
<protein>
    <recommendedName>
        <fullName evidence="3">Endonuclease/exonuclease/phosphatase domain-containing protein</fullName>
    </recommendedName>
</protein>
<dbReference type="PANTHER" id="PTHR19446">
    <property type="entry name" value="REVERSE TRANSCRIPTASES"/>
    <property type="match status" value="1"/>
</dbReference>
<dbReference type="EMBL" id="JBJQOH010000007">
    <property type="protein sequence ID" value="KAL3679575.1"/>
    <property type="molecule type" value="Genomic_DNA"/>
</dbReference>
<comment type="caution">
    <text evidence="1">The sequence shown here is derived from an EMBL/GenBank/DDBJ whole genome shotgun (WGS) entry which is preliminary data.</text>
</comment>
<name>A0ABD3GK40_9MARC</name>
<organism evidence="1 2">
    <name type="scientific">Riccia sorocarpa</name>
    <dbReference type="NCBI Taxonomy" id="122646"/>
    <lineage>
        <taxon>Eukaryota</taxon>
        <taxon>Viridiplantae</taxon>
        <taxon>Streptophyta</taxon>
        <taxon>Embryophyta</taxon>
        <taxon>Marchantiophyta</taxon>
        <taxon>Marchantiopsida</taxon>
        <taxon>Marchantiidae</taxon>
        <taxon>Marchantiales</taxon>
        <taxon>Ricciaceae</taxon>
        <taxon>Riccia</taxon>
    </lineage>
</organism>
<evidence type="ECO:0000313" key="1">
    <source>
        <dbReference type="EMBL" id="KAL3679575.1"/>
    </source>
</evidence>
<dbReference type="AlphaFoldDB" id="A0ABD3GK40"/>
<sequence>MAVEQGLVDFFCCAAQIEGPRFTRMAKRSGRYDCSRLDRMYLSRGADWIEHVHNITHHTSSALSDHGPVTMSVQVTGESGAKKPENYFKMNHFELADPGVMQPIKEAWANERVQVQDDRRRWARSWHRVKIVLQEVRKQREQKRRLEGSVAAEVAWRKSNLSTNPSEAEIEALADAEKRLKVRELEEARIWRVRNRERWLTEDDAPSRYFFVKLKARWSREKIEARQNREGDVIIDKQEVLDEIQEFYQSLFSAEEDSEERSTVRNEVVQLIDKQLTREESAEISRVPSKEEVHKVVFDMKTNKAPGLDGLTVEVLQLCWEFTGDDCYSPPNEAYSQLTGGWTVGMGSDGLKDGEDQNGYWSQ</sequence>
<proteinExistence type="predicted"/>